<dbReference type="GO" id="GO:0006694">
    <property type="term" value="P:steroid biosynthetic process"/>
    <property type="evidence" value="ECO:0007669"/>
    <property type="project" value="InterPro"/>
</dbReference>
<protein>
    <recommendedName>
        <fullName evidence="2">3-beta hydroxysteroid dehydrogenase/isomerase domain-containing protein</fullName>
    </recommendedName>
</protein>
<evidence type="ECO:0000313" key="4">
    <source>
        <dbReference type="Proteomes" id="UP000054217"/>
    </source>
</evidence>
<evidence type="ECO:0000313" key="3">
    <source>
        <dbReference type="EMBL" id="KIO12031.1"/>
    </source>
</evidence>
<dbReference type="HOGENOM" id="CLU_806787_0_0_1"/>
<dbReference type="GO" id="GO:0016616">
    <property type="term" value="F:oxidoreductase activity, acting on the CH-OH group of donors, NAD or NADP as acceptor"/>
    <property type="evidence" value="ECO:0007669"/>
    <property type="project" value="InterPro"/>
</dbReference>
<feature type="domain" description="3-beta hydroxysteroid dehydrogenase/isomerase" evidence="2">
    <location>
        <begin position="138"/>
        <end position="267"/>
    </location>
</feature>
<name>A0A0C3PSD1_PISTI</name>
<dbReference type="InParanoid" id="A0A0C3PSD1"/>
<gene>
    <name evidence="3" type="ORF">M404DRAFT_19859</name>
</gene>
<dbReference type="Pfam" id="PF01073">
    <property type="entry name" value="3Beta_HSD"/>
    <property type="match status" value="1"/>
</dbReference>
<dbReference type="AlphaFoldDB" id="A0A0C3PSD1"/>
<sequence>MQELLRTAARQWNSDSEQDTRRVDSVKTTPSGLQGPSLSFAFKPFCLHLRRFREYDFLQGINEATTNHERSTAKRLRRLPFDLLHQRSSKMRNPTDMGTERDSPSFCFSRTTFYSQIDYSRVDKGLEERTHRLTERQFVGRGIIEQLVKGDAVPGLDVVQRHGEASFYLGDITDEQDVLDILKRSGDIYIVQNTSLWQGVKDPSVYARANVEVTRTIIDAAIAAGVRRLIYTSSAGVVFISTDVVEVDERVPFLEELFDAYNDAQEMFKSRDNRISDNNNLFDYTYVRTNLVSKEKYKRLRDMMGALRGGRLNEEHAPRIRGNASSRTEPKNLFSSFILVRLCL</sequence>
<reference evidence="3 4" key="1">
    <citation type="submission" date="2014-04" db="EMBL/GenBank/DDBJ databases">
        <authorList>
            <consortium name="DOE Joint Genome Institute"/>
            <person name="Kuo A."/>
            <person name="Kohler A."/>
            <person name="Costa M.D."/>
            <person name="Nagy L.G."/>
            <person name="Floudas D."/>
            <person name="Copeland A."/>
            <person name="Barry K.W."/>
            <person name="Cichocki N."/>
            <person name="Veneault-Fourrey C."/>
            <person name="LaButti K."/>
            <person name="Lindquist E.A."/>
            <person name="Lipzen A."/>
            <person name="Lundell T."/>
            <person name="Morin E."/>
            <person name="Murat C."/>
            <person name="Sun H."/>
            <person name="Tunlid A."/>
            <person name="Henrissat B."/>
            <person name="Grigoriev I.V."/>
            <person name="Hibbett D.S."/>
            <person name="Martin F."/>
            <person name="Nordberg H.P."/>
            <person name="Cantor M.N."/>
            <person name="Hua S.X."/>
        </authorList>
    </citation>
    <scope>NUCLEOTIDE SEQUENCE [LARGE SCALE GENOMIC DNA]</scope>
    <source>
        <strain evidence="3 4">Marx 270</strain>
    </source>
</reference>
<evidence type="ECO:0000256" key="1">
    <source>
        <dbReference type="SAM" id="MobiDB-lite"/>
    </source>
</evidence>
<dbReference type="EMBL" id="KN831948">
    <property type="protein sequence ID" value="KIO12031.1"/>
    <property type="molecule type" value="Genomic_DNA"/>
</dbReference>
<dbReference type="STRING" id="870435.A0A0C3PSD1"/>
<feature type="region of interest" description="Disordered" evidence="1">
    <location>
        <begin position="6"/>
        <end position="31"/>
    </location>
</feature>
<dbReference type="InterPro" id="IPR002225">
    <property type="entry name" value="3Beta_OHSteriod_DH/Estase"/>
</dbReference>
<proteinExistence type="predicted"/>
<reference evidence="4" key="2">
    <citation type="submission" date="2015-01" db="EMBL/GenBank/DDBJ databases">
        <title>Evolutionary Origins and Diversification of the Mycorrhizal Mutualists.</title>
        <authorList>
            <consortium name="DOE Joint Genome Institute"/>
            <consortium name="Mycorrhizal Genomics Consortium"/>
            <person name="Kohler A."/>
            <person name="Kuo A."/>
            <person name="Nagy L.G."/>
            <person name="Floudas D."/>
            <person name="Copeland A."/>
            <person name="Barry K.W."/>
            <person name="Cichocki N."/>
            <person name="Veneault-Fourrey C."/>
            <person name="LaButti K."/>
            <person name="Lindquist E.A."/>
            <person name="Lipzen A."/>
            <person name="Lundell T."/>
            <person name="Morin E."/>
            <person name="Murat C."/>
            <person name="Riley R."/>
            <person name="Ohm R."/>
            <person name="Sun H."/>
            <person name="Tunlid A."/>
            <person name="Henrissat B."/>
            <person name="Grigoriev I.V."/>
            <person name="Hibbett D.S."/>
            <person name="Martin F."/>
        </authorList>
    </citation>
    <scope>NUCLEOTIDE SEQUENCE [LARGE SCALE GENOMIC DNA]</scope>
    <source>
        <strain evidence="4">Marx 270</strain>
    </source>
</reference>
<dbReference type="Proteomes" id="UP000054217">
    <property type="component" value="Unassembled WGS sequence"/>
</dbReference>
<dbReference type="InterPro" id="IPR036291">
    <property type="entry name" value="NAD(P)-bd_dom_sf"/>
</dbReference>
<dbReference type="OrthoDB" id="10058185at2759"/>
<organism evidence="3 4">
    <name type="scientific">Pisolithus tinctorius Marx 270</name>
    <dbReference type="NCBI Taxonomy" id="870435"/>
    <lineage>
        <taxon>Eukaryota</taxon>
        <taxon>Fungi</taxon>
        <taxon>Dikarya</taxon>
        <taxon>Basidiomycota</taxon>
        <taxon>Agaricomycotina</taxon>
        <taxon>Agaricomycetes</taxon>
        <taxon>Agaricomycetidae</taxon>
        <taxon>Boletales</taxon>
        <taxon>Sclerodermatineae</taxon>
        <taxon>Pisolithaceae</taxon>
        <taxon>Pisolithus</taxon>
    </lineage>
</organism>
<keyword evidence="4" id="KW-1185">Reference proteome</keyword>
<dbReference type="Gene3D" id="3.40.50.720">
    <property type="entry name" value="NAD(P)-binding Rossmann-like Domain"/>
    <property type="match status" value="1"/>
</dbReference>
<dbReference type="SUPFAM" id="SSF51735">
    <property type="entry name" value="NAD(P)-binding Rossmann-fold domains"/>
    <property type="match status" value="1"/>
</dbReference>
<accession>A0A0C3PSD1</accession>
<evidence type="ECO:0000259" key="2">
    <source>
        <dbReference type="Pfam" id="PF01073"/>
    </source>
</evidence>